<evidence type="ECO:0000313" key="1">
    <source>
        <dbReference type="EMBL" id="PUA32822.1"/>
    </source>
</evidence>
<dbReference type="AlphaFoldDB" id="A0A2R7Y7I0"/>
<dbReference type="EMBL" id="NBVN01000003">
    <property type="protein sequence ID" value="PUA32822.1"/>
    <property type="molecule type" value="Genomic_DNA"/>
</dbReference>
<comment type="caution">
    <text evidence="1">The sequence shown here is derived from an EMBL/GenBank/DDBJ whole genome shotgun (WGS) entry which is preliminary data.</text>
</comment>
<dbReference type="Proteomes" id="UP000244093">
    <property type="component" value="Unassembled WGS sequence"/>
</dbReference>
<sequence length="81" mass="9327">MTAEVSNGLKCPKCGGKLTQYTETESYNGYKISKHILKCKLCNYREVTQEVKIMKSENAVTIQIPRPEYQQIRNLKIKSKT</sequence>
<accession>A0A2R7Y7I0</accession>
<organism evidence="1 2">
    <name type="scientific">Zestosphaera tikiterensis</name>
    <dbReference type="NCBI Taxonomy" id="1973259"/>
    <lineage>
        <taxon>Archaea</taxon>
        <taxon>Thermoproteota</taxon>
        <taxon>Thermoprotei</taxon>
        <taxon>Desulfurococcales</taxon>
        <taxon>Desulfurococcaceae</taxon>
        <taxon>Zestosphaera</taxon>
    </lineage>
</organism>
<protein>
    <submittedName>
        <fullName evidence="1">Uncharacterized protein</fullName>
    </submittedName>
</protein>
<name>A0A2R7Y7I0_9CREN</name>
<gene>
    <name evidence="1" type="ORF">B7O98_05135</name>
</gene>
<evidence type="ECO:0000313" key="2">
    <source>
        <dbReference type="Proteomes" id="UP000244093"/>
    </source>
</evidence>
<proteinExistence type="predicted"/>
<reference evidence="1 2" key="1">
    <citation type="journal article" date="2018" name="Syst. Appl. Microbiol.">
        <title>A new symbiotic nanoarchaeote (Candidatus Nanoclepta minutus) and its host (Zestosphaera tikiterensis gen. nov., sp. nov.) from a New Zealand hot spring.</title>
        <authorList>
            <person name="St John E."/>
            <person name="Liu Y."/>
            <person name="Podar M."/>
            <person name="Stott M.B."/>
            <person name="Meneghin J."/>
            <person name="Chen Z."/>
            <person name="Lagutin K."/>
            <person name="Mitchell K."/>
            <person name="Reysenbach A.L."/>
        </authorList>
    </citation>
    <scope>NUCLEOTIDE SEQUENCE [LARGE SCALE GENOMIC DNA]</scope>
    <source>
        <strain evidence="1">NZ3</strain>
    </source>
</reference>